<protein>
    <submittedName>
        <fullName evidence="1">Uncharacterized protein</fullName>
    </submittedName>
</protein>
<accession>A0ABS4BTK0</accession>
<evidence type="ECO:0000313" key="1">
    <source>
        <dbReference type="EMBL" id="MBP0903919.1"/>
    </source>
</evidence>
<organism evidence="1 2">
    <name type="scientific">Mariniflexile gromovii</name>
    <dbReference type="NCBI Taxonomy" id="362523"/>
    <lineage>
        <taxon>Bacteria</taxon>
        <taxon>Pseudomonadati</taxon>
        <taxon>Bacteroidota</taxon>
        <taxon>Flavobacteriia</taxon>
        <taxon>Flavobacteriales</taxon>
        <taxon>Flavobacteriaceae</taxon>
        <taxon>Mariniflexile</taxon>
    </lineage>
</organism>
<sequence>MGTNNPDTRKLQNEKTCLESKIIDYKKAQDEMDAIKNRNSDNTYKGNTEKMTYYFSNVVPNIMANPCLGNN</sequence>
<dbReference type="RefSeq" id="WP_209654655.1">
    <property type="nucleotide sequence ID" value="NZ_JAGJCB010000006.1"/>
</dbReference>
<comment type="caution">
    <text evidence="1">The sequence shown here is derived from an EMBL/GenBank/DDBJ whole genome shotgun (WGS) entry which is preliminary data.</text>
</comment>
<name>A0ABS4BTK0_9FLAO</name>
<evidence type="ECO:0000313" key="2">
    <source>
        <dbReference type="Proteomes" id="UP000670776"/>
    </source>
</evidence>
<gene>
    <name evidence="1" type="ORF">J8H85_08760</name>
</gene>
<reference evidence="1 2" key="1">
    <citation type="submission" date="2021-04" db="EMBL/GenBank/DDBJ databases">
        <title>Mariniflexile gromovii gen. nov., sp. nov., a gliding bacterium isolated from the sea urchin Strongylocentrotus intermedius.</title>
        <authorList>
            <person name="Ko S."/>
            <person name="Le V."/>
            <person name="Ahn C.-Y."/>
            <person name="Oh H.-M."/>
        </authorList>
    </citation>
    <scope>NUCLEOTIDE SEQUENCE [LARGE SCALE GENOMIC DNA]</scope>
    <source>
        <strain evidence="1 2">KCTC 12570</strain>
    </source>
</reference>
<dbReference type="EMBL" id="JAGJCB010000006">
    <property type="protein sequence ID" value="MBP0903919.1"/>
    <property type="molecule type" value="Genomic_DNA"/>
</dbReference>
<keyword evidence="2" id="KW-1185">Reference proteome</keyword>
<proteinExistence type="predicted"/>
<dbReference type="Proteomes" id="UP000670776">
    <property type="component" value="Unassembled WGS sequence"/>
</dbReference>